<dbReference type="InterPro" id="IPR050352">
    <property type="entry name" value="ABCG_transporters"/>
</dbReference>
<keyword evidence="3" id="KW-0813">Transport</keyword>
<comment type="similarity">
    <text evidence="2">Belongs to the ABC transporter superfamily. ABCG family. Eye pigment precursor importer (TC 3.A.1.204) subfamily.</text>
</comment>
<gene>
    <name evidence="8" type="ORF">TSIB3V08_LOCUS369</name>
</gene>
<evidence type="ECO:0000256" key="6">
    <source>
        <dbReference type="ARBA" id="ARBA00023136"/>
    </source>
</evidence>
<evidence type="ECO:0000256" key="5">
    <source>
        <dbReference type="ARBA" id="ARBA00022989"/>
    </source>
</evidence>
<dbReference type="GO" id="GO:0005524">
    <property type="term" value="F:ATP binding"/>
    <property type="evidence" value="ECO:0007669"/>
    <property type="project" value="InterPro"/>
</dbReference>
<dbReference type="Gene3D" id="3.40.50.300">
    <property type="entry name" value="P-loop containing nucleotide triphosphate hydrolases"/>
    <property type="match status" value="1"/>
</dbReference>
<evidence type="ECO:0000256" key="3">
    <source>
        <dbReference type="ARBA" id="ARBA00022448"/>
    </source>
</evidence>
<dbReference type="AlphaFoldDB" id="A0A7R9FVH9"/>
<dbReference type="PANTHER" id="PTHR48041">
    <property type="entry name" value="ABC TRANSPORTER G FAMILY MEMBER 28"/>
    <property type="match status" value="1"/>
</dbReference>
<dbReference type="SUPFAM" id="SSF52540">
    <property type="entry name" value="P-loop containing nucleoside triphosphate hydrolases"/>
    <property type="match status" value="1"/>
</dbReference>
<keyword evidence="6" id="KW-0472">Membrane</keyword>
<evidence type="ECO:0000256" key="4">
    <source>
        <dbReference type="ARBA" id="ARBA00022692"/>
    </source>
</evidence>
<evidence type="ECO:0000256" key="1">
    <source>
        <dbReference type="ARBA" id="ARBA00004141"/>
    </source>
</evidence>
<dbReference type="Pfam" id="PF00005">
    <property type="entry name" value="ABC_tran"/>
    <property type="match status" value="1"/>
</dbReference>
<dbReference type="EMBL" id="OC000086">
    <property type="protein sequence ID" value="CAD7256078.1"/>
    <property type="molecule type" value="Genomic_DNA"/>
</dbReference>
<evidence type="ECO:0000256" key="2">
    <source>
        <dbReference type="ARBA" id="ARBA00005814"/>
    </source>
</evidence>
<name>A0A7R9FVH9_TIMSH</name>
<sequence length="239" mass="26772">MASLVLTDSSQLTYDSQHVVDTLSTCIFHLLTLPNLVLHLILGSVRVETLPSTTVHFPWLDQQALLPHRPLELVFSGLTVTVNKRPVLQDVSGVVRPGELLAVMGPSGCGKTTLLNCLSGRTRLDGGSIRLNKEHLNKRCKRRICYVLQQDIFFPDLTLRQTLELRKEPPPALYRLTIHSEIECRLTQASRHFVWPRAKRGRSATMSLNLAALSGKHYNVSSWEMSLLTSLPTAHLLKP</sequence>
<evidence type="ECO:0000313" key="8">
    <source>
        <dbReference type="EMBL" id="CAD7256078.1"/>
    </source>
</evidence>
<proteinExistence type="inferred from homology"/>
<evidence type="ECO:0000259" key="7">
    <source>
        <dbReference type="Pfam" id="PF00005"/>
    </source>
</evidence>
<accession>A0A7R9FVH9</accession>
<protein>
    <recommendedName>
        <fullName evidence="7">ABC transporter domain-containing protein</fullName>
    </recommendedName>
</protein>
<organism evidence="8">
    <name type="scientific">Timema shepardi</name>
    <name type="common">Walking stick</name>
    <dbReference type="NCBI Taxonomy" id="629360"/>
    <lineage>
        <taxon>Eukaryota</taxon>
        <taxon>Metazoa</taxon>
        <taxon>Ecdysozoa</taxon>
        <taxon>Arthropoda</taxon>
        <taxon>Hexapoda</taxon>
        <taxon>Insecta</taxon>
        <taxon>Pterygota</taxon>
        <taxon>Neoptera</taxon>
        <taxon>Polyneoptera</taxon>
        <taxon>Phasmatodea</taxon>
        <taxon>Timematodea</taxon>
        <taxon>Timematoidea</taxon>
        <taxon>Timematidae</taxon>
        <taxon>Timema</taxon>
    </lineage>
</organism>
<dbReference type="GO" id="GO:0042626">
    <property type="term" value="F:ATPase-coupled transmembrane transporter activity"/>
    <property type="evidence" value="ECO:0007669"/>
    <property type="project" value="TreeGrafter"/>
</dbReference>
<reference evidence="8" key="1">
    <citation type="submission" date="2020-11" db="EMBL/GenBank/DDBJ databases">
        <authorList>
            <person name="Tran Van P."/>
        </authorList>
    </citation>
    <scope>NUCLEOTIDE SEQUENCE</scope>
</reference>
<dbReference type="GO" id="GO:0005886">
    <property type="term" value="C:plasma membrane"/>
    <property type="evidence" value="ECO:0007669"/>
    <property type="project" value="TreeGrafter"/>
</dbReference>
<comment type="subcellular location">
    <subcellularLocation>
        <location evidence="1">Membrane</location>
        <topology evidence="1">Multi-pass membrane protein</topology>
    </subcellularLocation>
</comment>
<keyword evidence="4" id="KW-0812">Transmembrane</keyword>
<dbReference type="InterPro" id="IPR003439">
    <property type="entry name" value="ABC_transporter-like_ATP-bd"/>
</dbReference>
<dbReference type="InterPro" id="IPR027417">
    <property type="entry name" value="P-loop_NTPase"/>
</dbReference>
<dbReference type="PANTHER" id="PTHR48041:SF63">
    <property type="entry name" value="EARLY GENE AT 23, ISOFORM C"/>
    <property type="match status" value="1"/>
</dbReference>
<keyword evidence="5" id="KW-1133">Transmembrane helix</keyword>
<feature type="domain" description="ABC transporter" evidence="7">
    <location>
        <begin position="88"/>
        <end position="189"/>
    </location>
</feature>
<dbReference type="GO" id="GO:0016887">
    <property type="term" value="F:ATP hydrolysis activity"/>
    <property type="evidence" value="ECO:0007669"/>
    <property type="project" value="InterPro"/>
</dbReference>